<dbReference type="Proteomes" id="UP001597318">
    <property type="component" value="Unassembled WGS sequence"/>
</dbReference>
<dbReference type="InterPro" id="IPR013249">
    <property type="entry name" value="RNA_pol_sigma70_r4_t2"/>
</dbReference>
<evidence type="ECO:0000259" key="8">
    <source>
        <dbReference type="Pfam" id="PF08281"/>
    </source>
</evidence>
<keyword evidence="3 6" id="KW-0731">Sigma factor</keyword>
<dbReference type="CDD" id="cd06171">
    <property type="entry name" value="Sigma70_r4"/>
    <property type="match status" value="1"/>
</dbReference>
<dbReference type="EMBL" id="JBHUIK010000007">
    <property type="protein sequence ID" value="MFD2216446.1"/>
    <property type="molecule type" value="Genomic_DNA"/>
</dbReference>
<feature type="domain" description="RNA polymerase sigma-70 region 2" evidence="7">
    <location>
        <begin position="14"/>
        <end position="80"/>
    </location>
</feature>
<comment type="similarity">
    <text evidence="1 6">Belongs to the sigma-70 factor family. ECF subfamily.</text>
</comment>
<dbReference type="Pfam" id="PF08281">
    <property type="entry name" value="Sigma70_r4_2"/>
    <property type="match status" value="1"/>
</dbReference>
<dbReference type="SUPFAM" id="SSF88946">
    <property type="entry name" value="Sigma2 domain of RNA polymerase sigma factors"/>
    <property type="match status" value="1"/>
</dbReference>
<organism evidence="9 10">
    <name type="scientific">Metabacillus endolithicus</name>
    <dbReference type="NCBI Taxonomy" id="1535204"/>
    <lineage>
        <taxon>Bacteria</taxon>
        <taxon>Bacillati</taxon>
        <taxon>Bacillota</taxon>
        <taxon>Bacilli</taxon>
        <taxon>Bacillales</taxon>
        <taxon>Bacillaceae</taxon>
        <taxon>Metabacillus</taxon>
    </lineage>
</organism>
<dbReference type="InterPro" id="IPR014284">
    <property type="entry name" value="RNA_pol_sigma-70_dom"/>
</dbReference>
<dbReference type="RefSeq" id="WP_247347632.1">
    <property type="nucleotide sequence ID" value="NZ_CP095551.1"/>
</dbReference>
<keyword evidence="2 6" id="KW-0805">Transcription regulation</keyword>
<keyword evidence="5 6" id="KW-0804">Transcription</keyword>
<evidence type="ECO:0000256" key="1">
    <source>
        <dbReference type="ARBA" id="ARBA00010641"/>
    </source>
</evidence>
<sequence length="179" mass="20952">MDDGNSFEVKVEKLYDLYYLDVYKFLICFTGNRDDAEDLTQEVFIRVIKSYSNYNDSGSIKTWIFSIAKHAAIDLVRRKRFISVIKENFLNQLPSAQKTPYEVLQNNENKRILYSAISALKPNYRIVIILRAINEFSIKETAEILNCKESKVKVDYHRALNKLKKELHINSEEVFNNAN</sequence>
<accession>A0ABW5C5V1</accession>
<protein>
    <recommendedName>
        <fullName evidence="6">RNA polymerase sigma factor</fullName>
    </recommendedName>
</protein>
<dbReference type="InterPro" id="IPR013325">
    <property type="entry name" value="RNA_pol_sigma_r2"/>
</dbReference>
<keyword evidence="4 6" id="KW-0238">DNA-binding</keyword>
<keyword evidence="10" id="KW-1185">Reference proteome</keyword>
<comment type="caution">
    <text evidence="9">The sequence shown here is derived from an EMBL/GenBank/DDBJ whole genome shotgun (WGS) entry which is preliminary data.</text>
</comment>
<evidence type="ECO:0000256" key="3">
    <source>
        <dbReference type="ARBA" id="ARBA00023082"/>
    </source>
</evidence>
<dbReference type="InterPro" id="IPR039425">
    <property type="entry name" value="RNA_pol_sigma-70-like"/>
</dbReference>
<name>A0ABW5C5V1_9BACI</name>
<dbReference type="InterPro" id="IPR007627">
    <property type="entry name" value="RNA_pol_sigma70_r2"/>
</dbReference>
<evidence type="ECO:0000256" key="5">
    <source>
        <dbReference type="ARBA" id="ARBA00023163"/>
    </source>
</evidence>
<dbReference type="PANTHER" id="PTHR43133">
    <property type="entry name" value="RNA POLYMERASE ECF-TYPE SIGMA FACTO"/>
    <property type="match status" value="1"/>
</dbReference>
<evidence type="ECO:0000256" key="4">
    <source>
        <dbReference type="ARBA" id="ARBA00023125"/>
    </source>
</evidence>
<gene>
    <name evidence="9" type="ORF">ACFSKK_22480</name>
</gene>
<evidence type="ECO:0000256" key="6">
    <source>
        <dbReference type="RuleBase" id="RU000716"/>
    </source>
</evidence>
<evidence type="ECO:0000313" key="9">
    <source>
        <dbReference type="EMBL" id="MFD2216446.1"/>
    </source>
</evidence>
<dbReference type="PANTHER" id="PTHR43133:SF60">
    <property type="entry name" value="RNA POLYMERASE SIGMA FACTOR SIGV"/>
    <property type="match status" value="1"/>
</dbReference>
<evidence type="ECO:0000256" key="2">
    <source>
        <dbReference type="ARBA" id="ARBA00023015"/>
    </source>
</evidence>
<evidence type="ECO:0000259" key="7">
    <source>
        <dbReference type="Pfam" id="PF04542"/>
    </source>
</evidence>
<dbReference type="Gene3D" id="1.10.10.10">
    <property type="entry name" value="Winged helix-like DNA-binding domain superfamily/Winged helix DNA-binding domain"/>
    <property type="match status" value="1"/>
</dbReference>
<evidence type="ECO:0000313" key="10">
    <source>
        <dbReference type="Proteomes" id="UP001597318"/>
    </source>
</evidence>
<reference evidence="10" key="1">
    <citation type="journal article" date="2019" name="Int. J. Syst. Evol. Microbiol.">
        <title>The Global Catalogue of Microorganisms (GCM) 10K type strain sequencing project: providing services to taxonomists for standard genome sequencing and annotation.</title>
        <authorList>
            <consortium name="The Broad Institute Genomics Platform"/>
            <consortium name="The Broad Institute Genome Sequencing Center for Infectious Disease"/>
            <person name="Wu L."/>
            <person name="Ma J."/>
        </authorList>
    </citation>
    <scope>NUCLEOTIDE SEQUENCE [LARGE SCALE GENOMIC DNA]</scope>
    <source>
        <strain evidence="10">CGMCC 1.15474</strain>
    </source>
</reference>
<proteinExistence type="inferred from homology"/>
<dbReference type="InterPro" id="IPR013324">
    <property type="entry name" value="RNA_pol_sigma_r3/r4-like"/>
</dbReference>
<dbReference type="InterPro" id="IPR000838">
    <property type="entry name" value="RNA_pol_sigma70_ECF_CS"/>
</dbReference>
<dbReference type="PROSITE" id="PS01063">
    <property type="entry name" value="SIGMA70_ECF"/>
    <property type="match status" value="1"/>
</dbReference>
<dbReference type="NCBIfam" id="TIGR02937">
    <property type="entry name" value="sigma70-ECF"/>
    <property type="match status" value="1"/>
</dbReference>
<dbReference type="SUPFAM" id="SSF88659">
    <property type="entry name" value="Sigma3 and sigma4 domains of RNA polymerase sigma factors"/>
    <property type="match status" value="1"/>
</dbReference>
<dbReference type="Pfam" id="PF04542">
    <property type="entry name" value="Sigma70_r2"/>
    <property type="match status" value="1"/>
</dbReference>
<dbReference type="Gene3D" id="1.10.1740.10">
    <property type="match status" value="1"/>
</dbReference>
<dbReference type="InterPro" id="IPR036388">
    <property type="entry name" value="WH-like_DNA-bd_sf"/>
</dbReference>
<feature type="domain" description="RNA polymerase sigma factor 70 region 4 type 2" evidence="8">
    <location>
        <begin position="111"/>
        <end position="163"/>
    </location>
</feature>